<dbReference type="AlphaFoldDB" id="A0A2I0K6K4"/>
<keyword evidence="2" id="KW-1185">Reference proteome</keyword>
<reference evidence="1 2" key="1">
    <citation type="submission" date="2017-11" db="EMBL/GenBank/DDBJ databases">
        <title>De-novo sequencing of pomegranate (Punica granatum L.) genome.</title>
        <authorList>
            <person name="Akparov Z."/>
            <person name="Amiraslanov A."/>
            <person name="Hajiyeva S."/>
            <person name="Abbasov M."/>
            <person name="Kaur K."/>
            <person name="Hamwieh A."/>
            <person name="Solovyev V."/>
            <person name="Salamov A."/>
            <person name="Braich B."/>
            <person name="Kosarev P."/>
            <person name="Mahmoud A."/>
            <person name="Hajiyev E."/>
            <person name="Babayeva S."/>
            <person name="Izzatullayeva V."/>
            <person name="Mammadov A."/>
            <person name="Mammadov A."/>
            <person name="Sharifova S."/>
            <person name="Ojaghi J."/>
            <person name="Eynullazada K."/>
            <person name="Bayramov B."/>
            <person name="Abdulazimova A."/>
            <person name="Shahmuradov I."/>
        </authorList>
    </citation>
    <scope>NUCLEOTIDE SEQUENCE [LARGE SCALE GENOMIC DNA]</scope>
    <source>
        <strain evidence="2">cv. AG2017</strain>
        <tissue evidence="1">Leaf</tissue>
    </source>
</reference>
<proteinExistence type="predicted"/>
<dbReference type="Proteomes" id="UP000233551">
    <property type="component" value="Unassembled WGS sequence"/>
</dbReference>
<name>A0A2I0K6K4_PUNGR</name>
<evidence type="ECO:0000313" key="1">
    <source>
        <dbReference type="EMBL" id="PKI64178.1"/>
    </source>
</evidence>
<organism evidence="1 2">
    <name type="scientific">Punica granatum</name>
    <name type="common">Pomegranate</name>
    <dbReference type="NCBI Taxonomy" id="22663"/>
    <lineage>
        <taxon>Eukaryota</taxon>
        <taxon>Viridiplantae</taxon>
        <taxon>Streptophyta</taxon>
        <taxon>Embryophyta</taxon>
        <taxon>Tracheophyta</taxon>
        <taxon>Spermatophyta</taxon>
        <taxon>Magnoliopsida</taxon>
        <taxon>eudicotyledons</taxon>
        <taxon>Gunneridae</taxon>
        <taxon>Pentapetalae</taxon>
        <taxon>rosids</taxon>
        <taxon>malvids</taxon>
        <taxon>Myrtales</taxon>
        <taxon>Lythraceae</taxon>
        <taxon>Punica</taxon>
    </lineage>
</organism>
<evidence type="ECO:0000313" key="2">
    <source>
        <dbReference type="Proteomes" id="UP000233551"/>
    </source>
</evidence>
<gene>
    <name evidence="1" type="ORF">CRG98_015453</name>
</gene>
<protein>
    <submittedName>
        <fullName evidence="1">Uncharacterized protein</fullName>
    </submittedName>
</protein>
<sequence length="132" mass="14636">MERNGSTQIDPGLQPDSIVGHTGAAVTPIRLEVVVPALNKQERTRNLCRETSTTFVGSAWTVDQFRKLAHASGGANGNVRTIGWIVGPDLVLVQQLVVERLFAYPLAATSNWLLKMYMRKLLFTKFLLIDDL</sequence>
<dbReference type="EMBL" id="PGOL01000848">
    <property type="protein sequence ID" value="PKI64178.1"/>
    <property type="molecule type" value="Genomic_DNA"/>
</dbReference>
<comment type="caution">
    <text evidence="1">The sequence shown here is derived from an EMBL/GenBank/DDBJ whole genome shotgun (WGS) entry which is preliminary data.</text>
</comment>
<accession>A0A2I0K6K4</accession>